<dbReference type="OrthoDB" id="2208410at2"/>
<proteinExistence type="predicted"/>
<evidence type="ECO:0000256" key="4">
    <source>
        <dbReference type="ARBA" id="ARBA00023136"/>
    </source>
</evidence>
<evidence type="ECO:0000313" key="7">
    <source>
        <dbReference type="EMBL" id="RSU07375.1"/>
    </source>
</evidence>
<feature type="domain" description="ABC-2 type transporter transmembrane" evidence="6">
    <location>
        <begin position="19"/>
        <end position="397"/>
    </location>
</feature>
<keyword evidence="2 5" id="KW-0812">Transmembrane</keyword>
<keyword evidence="3 5" id="KW-1133">Transmembrane helix</keyword>
<gene>
    <name evidence="7" type="ORF">CBF30_09000</name>
</gene>
<evidence type="ECO:0000256" key="3">
    <source>
        <dbReference type="ARBA" id="ARBA00022989"/>
    </source>
</evidence>
<keyword evidence="4 5" id="KW-0472">Membrane</keyword>
<dbReference type="Proteomes" id="UP000288669">
    <property type="component" value="Unassembled WGS sequence"/>
</dbReference>
<dbReference type="InterPro" id="IPR051328">
    <property type="entry name" value="T7SS_ABC-Transporter"/>
</dbReference>
<evidence type="ECO:0000256" key="5">
    <source>
        <dbReference type="SAM" id="Phobius"/>
    </source>
</evidence>
<evidence type="ECO:0000256" key="2">
    <source>
        <dbReference type="ARBA" id="ARBA00022692"/>
    </source>
</evidence>
<evidence type="ECO:0000313" key="8">
    <source>
        <dbReference type="Proteomes" id="UP000288669"/>
    </source>
</evidence>
<feature type="transmembrane region" description="Helical" evidence="5">
    <location>
        <begin position="382"/>
        <end position="399"/>
    </location>
</feature>
<dbReference type="PANTHER" id="PTHR43077">
    <property type="entry name" value="TRANSPORT PERMEASE YVFS-RELATED"/>
    <property type="match status" value="1"/>
</dbReference>
<name>A0A430AHI2_9ENTE</name>
<accession>A0A430AHI2</accession>
<dbReference type="Pfam" id="PF12698">
    <property type="entry name" value="ABC2_membrane_3"/>
    <property type="match status" value="1"/>
</dbReference>
<reference evidence="7 8" key="1">
    <citation type="submission" date="2017-05" db="EMBL/GenBank/DDBJ databases">
        <title>Vagococcus spp. assemblies.</title>
        <authorList>
            <person name="Gulvik C.A."/>
        </authorList>
    </citation>
    <scope>NUCLEOTIDE SEQUENCE [LARGE SCALE GENOMIC DNA]</scope>
    <source>
        <strain evidence="7 8">DSM 24756</strain>
    </source>
</reference>
<feature type="transmembrane region" description="Helical" evidence="5">
    <location>
        <begin position="344"/>
        <end position="362"/>
    </location>
</feature>
<evidence type="ECO:0000259" key="6">
    <source>
        <dbReference type="Pfam" id="PF12698"/>
    </source>
</evidence>
<dbReference type="PANTHER" id="PTHR43077:SF5">
    <property type="entry name" value="PHAGE INFECTION PROTEIN"/>
    <property type="match status" value="1"/>
</dbReference>
<feature type="transmembrane region" description="Helical" evidence="5">
    <location>
        <begin position="304"/>
        <end position="324"/>
    </location>
</feature>
<dbReference type="RefSeq" id="WP_126825436.1">
    <property type="nucleotide sequence ID" value="NZ_JBHLWU010000002.1"/>
</dbReference>
<dbReference type="AlphaFoldDB" id="A0A430AHI2"/>
<keyword evidence="8" id="KW-1185">Reference proteome</keyword>
<feature type="transmembrane region" description="Helical" evidence="5">
    <location>
        <begin position="12"/>
        <end position="31"/>
    </location>
</feature>
<dbReference type="EMBL" id="NGJZ01000002">
    <property type="protein sequence ID" value="RSU07375.1"/>
    <property type="molecule type" value="Genomic_DNA"/>
</dbReference>
<protein>
    <submittedName>
        <fullName evidence="7">ABC transporter</fullName>
    </submittedName>
</protein>
<feature type="transmembrane region" description="Helical" evidence="5">
    <location>
        <begin position="225"/>
        <end position="247"/>
    </location>
</feature>
<dbReference type="GO" id="GO:0016020">
    <property type="term" value="C:membrane"/>
    <property type="evidence" value="ECO:0007669"/>
    <property type="project" value="UniProtKB-SubCell"/>
</dbReference>
<dbReference type="GO" id="GO:0140359">
    <property type="term" value="F:ABC-type transporter activity"/>
    <property type="evidence" value="ECO:0007669"/>
    <property type="project" value="InterPro"/>
</dbReference>
<comment type="subcellular location">
    <subcellularLocation>
        <location evidence="1">Membrane</location>
        <topology evidence="1">Multi-pass membrane protein</topology>
    </subcellularLocation>
</comment>
<feature type="transmembrane region" description="Helical" evidence="5">
    <location>
        <begin position="259"/>
        <end position="284"/>
    </location>
</feature>
<comment type="caution">
    <text evidence="7">The sequence shown here is derived from an EMBL/GenBank/DDBJ whole genome shotgun (WGS) entry which is preliminary data.</text>
</comment>
<evidence type="ECO:0000256" key="1">
    <source>
        <dbReference type="ARBA" id="ARBA00004141"/>
    </source>
</evidence>
<organism evidence="7 8">
    <name type="scientific">Vagococcus entomophilus</name>
    <dbReference type="NCBI Taxonomy" id="1160095"/>
    <lineage>
        <taxon>Bacteria</taxon>
        <taxon>Bacillati</taxon>
        <taxon>Bacillota</taxon>
        <taxon>Bacilli</taxon>
        <taxon>Lactobacillales</taxon>
        <taxon>Enterococcaceae</taxon>
        <taxon>Vagococcus</taxon>
    </lineage>
</organism>
<sequence>MEFKKFIFSKGALLALAVTIFYGVFMISIYFSGYKAIPDKIKDLPIAVISNDSDSQELKDNLVKKLPFNTIHQKWTMDKAKKELDKRSIYLIVEIPKDFSNHVQTLDKTAKLHFYINESNPTTAVTAMESVATKIGASINENILLNKGKAILTSAQLTVLKEQVAQKVSATPQAKDQIETQAEVQKSQIETKINRTYKNLGNSFIPVIHKTNKIPSGMNHSMAPFFLSLSIYIGTLMGATIILGTYTKFAGRIGRFKSFAMLEITVALISVITPLIIVLLAQAFNNFDSSLITQLWFTHGLELFTAMNINLIFIILIGQLGMIINVPMMLMQVVAGAGLIPKSILPSFFKGFSTISPCYYSIQADFNVLYGGSGTGDLWLKLFYVALVAVLLNLLAVTIRKKNLSGESL</sequence>
<dbReference type="Gene3D" id="3.40.1710.10">
    <property type="entry name" value="abc type-2 transporter like domain"/>
    <property type="match status" value="1"/>
</dbReference>
<dbReference type="InterPro" id="IPR013525">
    <property type="entry name" value="ABC2_TM"/>
</dbReference>